<dbReference type="SUPFAM" id="SSF81301">
    <property type="entry name" value="Nucleotidyltransferase"/>
    <property type="match status" value="1"/>
</dbReference>
<feature type="domain" description="Polymerase beta nucleotidyltransferase" evidence="1">
    <location>
        <begin position="8"/>
        <end position="97"/>
    </location>
</feature>
<dbReference type="Pfam" id="PF18765">
    <property type="entry name" value="Polbeta"/>
    <property type="match status" value="1"/>
</dbReference>
<protein>
    <submittedName>
        <fullName evidence="2">Nucleotidyltransferase domain protein</fullName>
    </submittedName>
</protein>
<dbReference type="AlphaFoldDB" id="A0A151B519"/>
<reference evidence="2 3" key="1">
    <citation type="submission" date="2016-02" db="EMBL/GenBank/DDBJ databases">
        <title>Genome sequence of Clostridium tepidiprofundi DSM 19306.</title>
        <authorList>
            <person name="Poehlein A."/>
            <person name="Daniel R."/>
        </authorList>
    </citation>
    <scope>NUCLEOTIDE SEQUENCE [LARGE SCALE GENOMIC DNA]</scope>
    <source>
        <strain evidence="2 3">DSM 19306</strain>
    </source>
</reference>
<dbReference type="GO" id="GO:0016740">
    <property type="term" value="F:transferase activity"/>
    <property type="evidence" value="ECO:0007669"/>
    <property type="project" value="UniProtKB-KW"/>
</dbReference>
<dbReference type="Proteomes" id="UP000075531">
    <property type="component" value="Unassembled WGS sequence"/>
</dbReference>
<dbReference type="PANTHER" id="PTHR43449">
    <property type="entry name" value="NUCLEOTIDYLTRANSFERASE"/>
    <property type="match status" value="1"/>
</dbReference>
<dbReference type="PANTHER" id="PTHR43449:SF1">
    <property type="entry name" value="POLYMERASE BETA NUCLEOTIDYLTRANSFERASE DOMAIN-CONTAINING PROTEIN"/>
    <property type="match status" value="1"/>
</dbReference>
<dbReference type="Gene3D" id="3.30.460.10">
    <property type="entry name" value="Beta Polymerase, domain 2"/>
    <property type="match status" value="1"/>
</dbReference>
<dbReference type="OrthoDB" id="9803106at2"/>
<comment type="caution">
    <text evidence="2">The sequence shown here is derived from an EMBL/GenBank/DDBJ whole genome shotgun (WGS) entry which is preliminary data.</text>
</comment>
<proteinExistence type="predicted"/>
<sequence>MLDSKLKNELEEIFMKYKEVDKVLLFGSRARGDHKINSDVDLCIFGDDVTHLILAKIYMDLYEIDTPLSFDIVQFTELSKKELIKNILSEGVVIYNGEKA</sequence>
<evidence type="ECO:0000313" key="2">
    <source>
        <dbReference type="EMBL" id="KYH34986.1"/>
    </source>
</evidence>
<evidence type="ECO:0000313" key="3">
    <source>
        <dbReference type="Proteomes" id="UP000075531"/>
    </source>
</evidence>
<dbReference type="InterPro" id="IPR043519">
    <property type="entry name" value="NT_sf"/>
</dbReference>
<keyword evidence="3" id="KW-1185">Reference proteome</keyword>
<dbReference type="CDD" id="cd05403">
    <property type="entry name" value="NT_KNTase_like"/>
    <property type="match status" value="1"/>
</dbReference>
<organism evidence="2 3">
    <name type="scientific">Clostridium tepidiprofundi DSM 19306</name>
    <dbReference type="NCBI Taxonomy" id="1121338"/>
    <lineage>
        <taxon>Bacteria</taxon>
        <taxon>Bacillati</taxon>
        <taxon>Bacillota</taxon>
        <taxon>Clostridia</taxon>
        <taxon>Eubacteriales</taxon>
        <taxon>Clostridiaceae</taxon>
        <taxon>Clostridium</taxon>
    </lineage>
</organism>
<dbReference type="InterPro" id="IPR041633">
    <property type="entry name" value="Polbeta"/>
</dbReference>
<dbReference type="RefSeq" id="WP_066823406.1">
    <property type="nucleotide sequence ID" value="NZ_LTBA01000007.1"/>
</dbReference>
<accession>A0A151B519</accession>
<dbReference type="EMBL" id="LTBA01000007">
    <property type="protein sequence ID" value="KYH34986.1"/>
    <property type="molecule type" value="Genomic_DNA"/>
</dbReference>
<evidence type="ECO:0000259" key="1">
    <source>
        <dbReference type="Pfam" id="PF18765"/>
    </source>
</evidence>
<gene>
    <name evidence="2" type="ORF">CLTEP_09790</name>
</gene>
<dbReference type="STRING" id="1121338.CLTEP_09790"/>
<keyword evidence="2" id="KW-0808">Transferase</keyword>
<name>A0A151B519_9CLOT</name>
<dbReference type="PATRIC" id="fig|1121338.3.peg.1009"/>